<evidence type="ECO:0008006" key="3">
    <source>
        <dbReference type="Google" id="ProtNLM"/>
    </source>
</evidence>
<name>A0A177NFD4_9GAMM</name>
<dbReference type="SUPFAM" id="SSF53474">
    <property type="entry name" value="alpha/beta-Hydrolases"/>
    <property type="match status" value="1"/>
</dbReference>
<dbReference type="EMBL" id="LUUJ01000077">
    <property type="protein sequence ID" value="OAI16153.1"/>
    <property type="molecule type" value="Genomic_DNA"/>
</dbReference>
<dbReference type="InterPro" id="IPR010297">
    <property type="entry name" value="DUF900_hydrolase"/>
</dbReference>
<gene>
    <name evidence="1" type="ORF">A1507_12125</name>
</gene>
<dbReference type="Pfam" id="PF05990">
    <property type="entry name" value="DUF900"/>
    <property type="match status" value="1"/>
</dbReference>
<dbReference type="InterPro" id="IPR029058">
    <property type="entry name" value="AB_hydrolase_fold"/>
</dbReference>
<dbReference type="AlphaFoldDB" id="A0A177NFD4"/>
<sequence>MPEGHIIKEIDISNDSTIREIPIANLLTELHGKFVCMLVHGYNNEHEEVRDAYQILEKNIIHNNFKYDLVLGYSWPGGNRELEWWSSKSRANAVARRFRLLLELISKNTKIDIISHSLGARVCLKALKEASTKLIENYYCMAGAVDNESIEIDEEFNLSLSSLERLFVMHSAKDEVLATAYRIAEFDNALGLFGPEDKDQVERKLLNVYVANCKRVVTHHGGYKRSIAVFDYMAKTQVHNPNRFITL</sequence>
<evidence type="ECO:0000313" key="1">
    <source>
        <dbReference type="EMBL" id="OAI16153.1"/>
    </source>
</evidence>
<accession>A0A177NFD4</accession>
<reference evidence="1 2" key="1">
    <citation type="submission" date="2016-03" db="EMBL/GenBank/DDBJ databases">
        <authorList>
            <person name="Ploux O."/>
        </authorList>
    </citation>
    <scope>NUCLEOTIDE SEQUENCE [LARGE SCALE GENOMIC DNA]</scope>
    <source>
        <strain evidence="1 2">R-45378</strain>
    </source>
</reference>
<organism evidence="1 2">
    <name type="scientific">Methylomonas koyamae</name>
    <dbReference type="NCBI Taxonomy" id="702114"/>
    <lineage>
        <taxon>Bacteria</taxon>
        <taxon>Pseudomonadati</taxon>
        <taxon>Pseudomonadota</taxon>
        <taxon>Gammaproteobacteria</taxon>
        <taxon>Methylococcales</taxon>
        <taxon>Methylococcaceae</taxon>
        <taxon>Methylomonas</taxon>
    </lineage>
</organism>
<protein>
    <recommendedName>
        <fullName evidence="3">Alpha/beta hydrolase</fullName>
    </recommendedName>
</protein>
<proteinExistence type="predicted"/>
<dbReference type="Gene3D" id="3.40.50.1820">
    <property type="entry name" value="alpha/beta hydrolase"/>
    <property type="match status" value="1"/>
</dbReference>
<comment type="caution">
    <text evidence="1">The sequence shown here is derived from an EMBL/GenBank/DDBJ whole genome shotgun (WGS) entry which is preliminary data.</text>
</comment>
<dbReference type="Proteomes" id="UP000077857">
    <property type="component" value="Unassembled WGS sequence"/>
</dbReference>
<evidence type="ECO:0000313" key="2">
    <source>
        <dbReference type="Proteomes" id="UP000077857"/>
    </source>
</evidence>